<dbReference type="InterPro" id="IPR025048">
    <property type="entry name" value="DUF3987"/>
</dbReference>
<sequence>MHHHFSEWPANQGFSAPSDLPAPSRVQMEYSDRYDLPRVMSELPGTLRDWVQAIVCALGVDRGLALSTLLSGMGSAVQGARTVRLPQGSDEPLAHFSFILAGPTTGKTRTHRLVHQVHNAHDIRRYQSYRAGKRRSMVCENPKSNLGGALDMRDPAARLRSIILQDTTNRGLLEALDGVGESTAISVDEGERVLETALFRRQLATLNSLYDGAGKVMLRRGKGDVLAAYGASLTILVMVQPDVFEAYLAKHGAAARGVGFFARCLFTTLPAFPEWIAEPVQPPEGCLDAYHAKASTFLDARLVQLESGGSEAGAICFSPAATQLWFQLAAEQRRLAATDYWHAQDAANRSMQNVARLAGIIHCYCDHGDDISIESLRAAWAIIQWSLSQFARIFPPKPLPHVEMPKLSPQQKRQQRQVDDCQTILDCIADACARNREPDALKSNVFIRSGLYNARFRTALMRLVDEGVVLETEKGSGARLSIMAPYGHPDPFSRLNHSRL</sequence>
<organism evidence="1 2">
    <name type="scientific">Marilutibacter maris</name>
    <dbReference type="NCBI Taxonomy" id="1605891"/>
    <lineage>
        <taxon>Bacteria</taxon>
        <taxon>Pseudomonadati</taxon>
        <taxon>Pseudomonadota</taxon>
        <taxon>Gammaproteobacteria</taxon>
        <taxon>Lysobacterales</taxon>
        <taxon>Lysobacteraceae</taxon>
        <taxon>Marilutibacter</taxon>
    </lineage>
</organism>
<gene>
    <name evidence="1" type="ORF">FKV24_014160</name>
</gene>
<evidence type="ECO:0000313" key="2">
    <source>
        <dbReference type="Proteomes" id="UP000320431"/>
    </source>
</evidence>
<protein>
    <submittedName>
        <fullName evidence="1">DUF3987 domain-containing protein</fullName>
    </submittedName>
</protein>
<dbReference type="AlphaFoldDB" id="A0A508AFQ3"/>
<accession>A0A508AFQ3</accession>
<dbReference type="Proteomes" id="UP000320431">
    <property type="component" value="Unassembled WGS sequence"/>
</dbReference>
<comment type="caution">
    <text evidence="1">The sequence shown here is derived from an EMBL/GenBank/DDBJ whole genome shotgun (WGS) entry which is preliminary data.</text>
</comment>
<dbReference type="Pfam" id="PF13148">
    <property type="entry name" value="DUF3987"/>
    <property type="match status" value="1"/>
</dbReference>
<evidence type="ECO:0000313" key="1">
    <source>
        <dbReference type="EMBL" id="KAB8173383.1"/>
    </source>
</evidence>
<proteinExistence type="predicted"/>
<dbReference type="RefSeq" id="WP_141482838.1">
    <property type="nucleotide sequence ID" value="NZ_VICD02000242.1"/>
</dbReference>
<dbReference type="EMBL" id="VICD02000242">
    <property type="protein sequence ID" value="KAB8173383.1"/>
    <property type="molecule type" value="Genomic_DNA"/>
</dbReference>
<reference evidence="1 2" key="1">
    <citation type="submission" date="2019-10" db="EMBL/GenBank/DDBJ databases">
        <title>Lysobacter alkalisoli sp. nov., isolated from saline-alkaline soil.</title>
        <authorList>
            <person name="Sun J.-Q."/>
        </authorList>
    </citation>
    <scope>NUCLEOTIDE SEQUENCE [LARGE SCALE GENOMIC DNA]</scope>
    <source>
        <strain evidence="1 2">KCTC 42381</strain>
    </source>
</reference>
<name>A0A508AFQ3_9GAMM</name>